<sequence>MSLNRRHVLGSGAVLGLSLPVLAACGGDSGDGGDSSGADSGADSGSGDGGGDAPDAGSSLASTDQVPVGGGVILAEVVLTQPTEGEFKAFTNVCTHQGCKVSSVETTINCQCHGSAFSITDGSVEAGPANAPLEEVAITVDGDEISTA</sequence>
<dbReference type="InterPro" id="IPR017941">
    <property type="entry name" value="Rieske_2Fe-2S"/>
</dbReference>
<proteinExistence type="predicted"/>
<evidence type="ECO:0000256" key="5">
    <source>
        <dbReference type="ARBA" id="ARBA00023004"/>
    </source>
</evidence>
<evidence type="ECO:0000256" key="10">
    <source>
        <dbReference type="SAM" id="MobiDB-lite"/>
    </source>
</evidence>
<keyword evidence="4" id="KW-0479">Metal-binding</keyword>
<dbReference type="GO" id="GO:0051537">
    <property type="term" value="F:2 iron, 2 sulfur cluster binding"/>
    <property type="evidence" value="ECO:0007669"/>
    <property type="project" value="UniProtKB-KW"/>
</dbReference>
<dbReference type="EMBL" id="JACYXZ010000002">
    <property type="protein sequence ID" value="MBD8869364.1"/>
    <property type="molecule type" value="Genomic_DNA"/>
</dbReference>
<evidence type="ECO:0000259" key="12">
    <source>
        <dbReference type="PROSITE" id="PS51296"/>
    </source>
</evidence>
<protein>
    <recommendedName>
        <fullName evidence="2">Cytochrome bc1 complex Rieske iron-sulfur subunit</fullName>
    </recommendedName>
    <alternativeName>
        <fullName evidence="8">Cytochrome bc1 reductase complex subunit QcrA</fullName>
    </alternativeName>
</protein>
<evidence type="ECO:0000313" key="14">
    <source>
        <dbReference type="Proteomes" id="UP000616839"/>
    </source>
</evidence>
<evidence type="ECO:0000256" key="6">
    <source>
        <dbReference type="ARBA" id="ARBA00023014"/>
    </source>
</evidence>
<dbReference type="Proteomes" id="UP000616839">
    <property type="component" value="Unassembled WGS sequence"/>
</dbReference>
<feature type="signal peptide" evidence="11">
    <location>
        <begin position="1"/>
        <end position="23"/>
    </location>
</feature>
<dbReference type="Gene3D" id="2.102.10.10">
    <property type="entry name" value="Rieske [2Fe-2S] iron-sulphur domain"/>
    <property type="match status" value="1"/>
</dbReference>
<feature type="region of interest" description="Disordered" evidence="10">
    <location>
        <begin position="28"/>
        <end position="64"/>
    </location>
</feature>
<evidence type="ECO:0000256" key="9">
    <source>
        <dbReference type="ARBA" id="ARBA00034078"/>
    </source>
</evidence>
<evidence type="ECO:0000256" key="2">
    <source>
        <dbReference type="ARBA" id="ARBA00015816"/>
    </source>
</evidence>
<gene>
    <name evidence="13" type="ORF">IE331_06995</name>
</gene>
<dbReference type="GO" id="GO:0016020">
    <property type="term" value="C:membrane"/>
    <property type="evidence" value="ECO:0007669"/>
    <property type="project" value="InterPro"/>
</dbReference>
<comment type="cofactor">
    <cofactor evidence="9">
        <name>[2Fe-2S] cluster</name>
        <dbReference type="ChEBI" id="CHEBI:190135"/>
    </cofactor>
</comment>
<name>A0A927K2X1_9ACTN</name>
<keyword evidence="14" id="KW-1185">Reference proteome</keyword>
<keyword evidence="6" id="KW-0411">Iron-sulfur</keyword>
<dbReference type="GO" id="GO:0004497">
    <property type="term" value="F:monooxygenase activity"/>
    <property type="evidence" value="ECO:0007669"/>
    <property type="project" value="UniProtKB-ARBA"/>
</dbReference>
<dbReference type="AlphaFoldDB" id="A0A927K2X1"/>
<dbReference type="GO" id="GO:0016705">
    <property type="term" value="F:oxidoreductase activity, acting on paired donors, with incorporation or reduction of molecular oxygen"/>
    <property type="evidence" value="ECO:0007669"/>
    <property type="project" value="UniProtKB-ARBA"/>
</dbReference>
<dbReference type="GO" id="GO:0046872">
    <property type="term" value="F:metal ion binding"/>
    <property type="evidence" value="ECO:0007669"/>
    <property type="project" value="UniProtKB-KW"/>
</dbReference>
<evidence type="ECO:0000256" key="4">
    <source>
        <dbReference type="ARBA" id="ARBA00022723"/>
    </source>
</evidence>
<keyword evidence="7" id="KW-1015">Disulfide bond</keyword>
<evidence type="ECO:0000256" key="7">
    <source>
        <dbReference type="ARBA" id="ARBA00023157"/>
    </source>
</evidence>
<evidence type="ECO:0000256" key="1">
    <source>
        <dbReference type="ARBA" id="ARBA00002494"/>
    </source>
</evidence>
<dbReference type="PROSITE" id="PS51296">
    <property type="entry name" value="RIESKE"/>
    <property type="match status" value="1"/>
</dbReference>
<accession>A0A927K2X1</accession>
<evidence type="ECO:0000313" key="13">
    <source>
        <dbReference type="EMBL" id="MBD8869364.1"/>
    </source>
</evidence>
<dbReference type="Pfam" id="PF00355">
    <property type="entry name" value="Rieske"/>
    <property type="match status" value="1"/>
</dbReference>
<dbReference type="InterPro" id="IPR036922">
    <property type="entry name" value="Rieske_2Fe-2S_sf"/>
</dbReference>
<comment type="caution">
    <text evidence="13">The sequence shown here is derived from an EMBL/GenBank/DDBJ whole genome shotgun (WGS) entry which is preliminary data.</text>
</comment>
<keyword evidence="5" id="KW-0408">Iron</keyword>
<keyword evidence="3" id="KW-0001">2Fe-2S</keyword>
<keyword evidence="11" id="KW-0732">Signal</keyword>
<evidence type="ECO:0000256" key="8">
    <source>
        <dbReference type="ARBA" id="ARBA00029586"/>
    </source>
</evidence>
<reference evidence="13" key="1">
    <citation type="submission" date="2020-09" db="EMBL/GenBank/DDBJ databases">
        <title>Nocardioides sp. strain MJB4 16S ribosomal RNA gene Genome sequencing and assembly.</title>
        <authorList>
            <person name="Kim I."/>
        </authorList>
    </citation>
    <scope>NUCLEOTIDE SEQUENCE</scope>
    <source>
        <strain evidence="13">MJB4</strain>
    </source>
</reference>
<dbReference type="PANTHER" id="PTHR10134">
    <property type="entry name" value="CYTOCHROME B-C1 COMPLEX SUBUNIT RIESKE, MITOCHONDRIAL"/>
    <property type="match status" value="1"/>
</dbReference>
<dbReference type="SUPFAM" id="SSF50022">
    <property type="entry name" value="ISP domain"/>
    <property type="match status" value="1"/>
</dbReference>
<organism evidence="13 14">
    <name type="scientific">Nocardioides donggukensis</name>
    <dbReference type="NCBI Taxonomy" id="2774019"/>
    <lineage>
        <taxon>Bacteria</taxon>
        <taxon>Bacillati</taxon>
        <taxon>Actinomycetota</taxon>
        <taxon>Actinomycetes</taxon>
        <taxon>Propionibacteriales</taxon>
        <taxon>Nocardioidaceae</taxon>
        <taxon>Nocardioides</taxon>
    </lineage>
</organism>
<evidence type="ECO:0000256" key="11">
    <source>
        <dbReference type="SAM" id="SignalP"/>
    </source>
</evidence>
<dbReference type="PROSITE" id="PS51257">
    <property type="entry name" value="PROKAR_LIPOPROTEIN"/>
    <property type="match status" value="1"/>
</dbReference>
<comment type="function">
    <text evidence="1">Iron-sulfur subunit of the cytochrome bc1 complex, an essential component of the respiratory electron transport chain required for ATP synthesis. The bc1 complex catalyzes the oxidation of menaquinol and the reduction of cytochrome c in the respiratory chain. The bc1 complex operates through a Q-cycle mechanism that couples electron transfer to generation of the proton gradient that drives ATP synthesis.</text>
</comment>
<dbReference type="InterPro" id="IPR005805">
    <property type="entry name" value="Rieske_Fe-S_prot_C"/>
</dbReference>
<feature type="chain" id="PRO_5037725629" description="Cytochrome bc1 complex Rieske iron-sulfur subunit" evidence="11">
    <location>
        <begin position="24"/>
        <end position="148"/>
    </location>
</feature>
<dbReference type="FunFam" id="2.102.10.10:FF:000016">
    <property type="entry name" value="Nitrite reductase/ring-hydroxylating ferredoxin subunit"/>
    <property type="match status" value="1"/>
</dbReference>
<dbReference type="InterPro" id="IPR014349">
    <property type="entry name" value="Rieske_Fe-S_prot"/>
</dbReference>
<evidence type="ECO:0000256" key="3">
    <source>
        <dbReference type="ARBA" id="ARBA00022714"/>
    </source>
</evidence>
<dbReference type="PRINTS" id="PR00162">
    <property type="entry name" value="RIESKE"/>
</dbReference>
<dbReference type="CDD" id="cd03467">
    <property type="entry name" value="Rieske"/>
    <property type="match status" value="1"/>
</dbReference>
<dbReference type="RefSeq" id="WP_192142009.1">
    <property type="nucleotide sequence ID" value="NZ_JACYXZ010000002.1"/>
</dbReference>
<feature type="domain" description="Rieske" evidence="12">
    <location>
        <begin position="57"/>
        <end position="147"/>
    </location>
</feature>